<evidence type="ECO:0000256" key="3">
    <source>
        <dbReference type="ARBA" id="ARBA00012590"/>
    </source>
</evidence>
<feature type="domain" description="GH10" evidence="11">
    <location>
        <begin position="95"/>
        <end position="392"/>
    </location>
</feature>
<dbReference type="Pfam" id="PF00331">
    <property type="entry name" value="Glyco_hydro_10"/>
    <property type="match status" value="1"/>
</dbReference>
<dbReference type="InterPro" id="IPR017853">
    <property type="entry name" value="GH"/>
</dbReference>
<evidence type="ECO:0000256" key="10">
    <source>
        <dbReference type="SAM" id="SignalP"/>
    </source>
</evidence>
<dbReference type="SMART" id="SM00633">
    <property type="entry name" value="Glyco_10"/>
    <property type="match status" value="1"/>
</dbReference>
<protein>
    <recommendedName>
        <fullName evidence="3">endo-1,4-beta-xylanase</fullName>
        <ecNumber evidence="3">3.2.1.8</ecNumber>
    </recommendedName>
</protein>
<dbReference type="EMBL" id="QWET01000006">
    <property type="protein sequence ID" value="RIH65413.1"/>
    <property type="molecule type" value="Genomic_DNA"/>
</dbReference>
<dbReference type="InterPro" id="IPR001000">
    <property type="entry name" value="GH10_dom"/>
</dbReference>
<evidence type="ECO:0000256" key="4">
    <source>
        <dbReference type="ARBA" id="ARBA00022651"/>
    </source>
</evidence>
<evidence type="ECO:0000313" key="13">
    <source>
        <dbReference type="Proteomes" id="UP000266441"/>
    </source>
</evidence>
<comment type="caution">
    <text evidence="12">The sequence shown here is derived from an EMBL/GenBank/DDBJ whole genome shotgun (WGS) entry which is preliminary data.</text>
</comment>
<dbReference type="EC" id="3.2.1.8" evidence="3"/>
<accession>A0A399D1T4</accession>
<evidence type="ECO:0000256" key="8">
    <source>
        <dbReference type="ARBA" id="ARBA00023295"/>
    </source>
</evidence>
<evidence type="ECO:0000256" key="9">
    <source>
        <dbReference type="ARBA" id="ARBA00023326"/>
    </source>
</evidence>
<evidence type="ECO:0000256" key="7">
    <source>
        <dbReference type="ARBA" id="ARBA00023277"/>
    </source>
</evidence>
<evidence type="ECO:0000256" key="2">
    <source>
        <dbReference type="ARBA" id="ARBA00007495"/>
    </source>
</evidence>
<dbReference type="OrthoDB" id="9809277at2"/>
<dbReference type="GO" id="GO:0031176">
    <property type="term" value="F:endo-1,4-beta-xylanase activity"/>
    <property type="evidence" value="ECO:0007669"/>
    <property type="project" value="UniProtKB-EC"/>
</dbReference>
<keyword evidence="8" id="KW-0326">Glycosidase</keyword>
<keyword evidence="7" id="KW-0119">Carbohydrate metabolism</keyword>
<keyword evidence="6" id="KW-0378">Hydrolase</keyword>
<dbReference type="Proteomes" id="UP000266441">
    <property type="component" value="Unassembled WGS sequence"/>
</dbReference>
<dbReference type="Gene3D" id="3.20.20.80">
    <property type="entry name" value="Glycosidases"/>
    <property type="match status" value="1"/>
</dbReference>
<keyword evidence="12" id="KW-0808">Transferase</keyword>
<evidence type="ECO:0000256" key="6">
    <source>
        <dbReference type="ARBA" id="ARBA00022801"/>
    </source>
</evidence>
<comment type="catalytic activity">
    <reaction evidence="1">
        <text>Endohydrolysis of (1-&gt;4)-beta-D-xylosidic linkages in xylans.</text>
        <dbReference type="EC" id="3.2.1.8"/>
    </reaction>
</comment>
<dbReference type="AlphaFoldDB" id="A0A399D1T4"/>
<organism evidence="12 13">
    <name type="scientific">Mariniphaga sediminis</name>
    <dbReference type="NCBI Taxonomy" id="1628158"/>
    <lineage>
        <taxon>Bacteria</taxon>
        <taxon>Pseudomonadati</taxon>
        <taxon>Bacteroidota</taxon>
        <taxon>Bacteroidia</taxon>
        <taxon>Marinilabiliales</taxon>
        <taxon>Prolixibacteraceae</taxon>
        <taxon>Mariniphaga</taxon>
    </lineage>
</organism>
<gene>
    <name evidence="12" type="ORF">D1164_09820</name>
</gene>
<dbReference type="GO" id="GO:0045493">
    <property type="term" value="P:xylan catabolic process"/>
    <property type="evidence" value="ECO:0007669"/>
    <property type="project" value="UniProtKB-KW"/>
</dbReference>
<evidence type="ECO:0000256" key="1">
    <source>
        <dbReference type="ARBA" id="ARBA00000681"/>
    </source>
</evidence>
<dbReference type="PROSITE" id="PS51760">
    <property type="entry name" value="GH10_2"/>
    <property type="match status" value="1"/>
</dbReference>
<comment type="similarity">
    <text evidence="2">Belongs to the glycosyl hydrolase 10 (cellulase F) family.</text>
</comment>
<feature type="signal peptide" evidence="10">
    <location>
        <begin position="1"/>
        <end position="20"/>
    </location>
</feature>
<keyword evidence="13" id="KW-1185">Reference proteome</keyword>
<reference evidence="12 13" key="1">
    <citation type="journal article" date="2015" name="Int. J. Syst. Evol. Microbiol.">
        <title>Mariniphaga sediminis sp. nov., isolated from coastal sediment.</title>
        <authorList>
            <person name="Wang F.Q."/>
            <person name="Shen Q.Y."/>
            <person name="Chen G.J."/>
            <person name="Du Z.J."/>
        </authorList>
    </citation>
    <scope>NUCLEOTIDE SEQUENCE [LARGE SCALE GENOMIC DNA]</scope>
    <source>
        <strain evidence="12 13">SY21</strain>
    </source>
</reference>
<keyword evidence="9" id="KW-0624">Polysaccharide degradation</keyword>
<name>A0A399D1T4_9BACT</name>
<dbReference type="PANTHER" id="PTHR31490">
    <property type="entry name" value="GLYCOSYL HYDROLASE"/>
    <property type="match status" value="1"/>
</dbReference>
<evidence type="ECO:0000259" key="11">
    <source>
        <dbReference type="PROSITE" id="PS51760"/>
    </source>
</evidence>
<evidence type="ECO:0000313" key="12">
    <source>
        <dbReference type="EMBL" id="RIH65413.1"/>
    </source>
</evidence>
<keyword evidence="4" id="KW-0858">Xylan degradation</keyword>
<dbReference type="GO" id="GO:0016740">
    <property type="term" value="F:transferase activity"/>
    <property type="evidence" value="ECO:0007669"/>
    <property type="project" value="UniProtKB-KW"/>
</dbReference>
<dbReference type="SUPFAM" id="SSF51445">
    <property type="entry name" value="(Trans)glycosidases"/>
    <property type="match status" value="1"/>
</dbReference>
<proteinExistence type="inferred from homology"/>
<evidence type="ECO:0000256" key="5">
    <source>
        <dbReference type="ARBA" id="ARBA00022729"/>
    </source>
</evidence>
<dbReference type="PANTHER" id="PTHR31490:SF88">
    <property type="entry name" value="BETA-XYLANASE"/>
    <property type="match status" value="1"/>
</dbReference>
<sequence length="449" mass="52259">MKKKHLLLFIILLLFNNLPAQQKSFNNIMSKGYLEFWNSQVQRKIDEDIELNRKAKAILKLKGLPIGTEVKVEQISHHFLFGGNIFLYGDCGTPEKNKRYEDTFGNLFNAATVPFYWKTLEPEQGKPRYKAGSSYEYRRPPTDPVVDFCESKGINMNGHAIIYGMRRWGHPEWMPEDRKTMEKHFEEHIRELAERYKGKIQRWDVVNEPTDQANRGIMPDDYAYKSFLWAMKYFPDSVKMNINDSDMHWDMTLYRRYLEIVRNLLDRGIRIDDIGMQMHIFNPKETSRIAEGADILTPEKIYERLDYMSGAGRPLHVSEVTISAPDHTEEGKAIQAEIAKNLYRLWFSHPNVMGITWWNVVDGGAAPGEPSISGIYDTALNRKPVYDVLDKLINQEWKTSIALKTNDDGILTFRGFKGKYLVHWKDQHGNSQKDEFYLKEDGDGLSLNE</sequence>
<dbReference type="InterPro" id="IPR044846">
    <property type="entry name" value="GH10"/>
</dbReference>
<keyword evidence="5 10" id="KW-0732">Signal</keyword>
<dbReference type="RefSeq" id="WP_119349794.1">
    <property type="nucleotide sequence ID" value="NZ_QWET01000006.1"/>
</dbReference>
<feature type="chain" id="PRO_5017459153" description="endo-1,4-beta-xylanase" evidence="10">
    <location>
        <begin position="21"/>
        <end position="449"/>
    </location>
</feature>